<comment type="similarity">
    <text evidence="1 6 7">Belongs to the EF-Ts family.</text>
</comment>
<dbReference type="InterPro" id="IPR009060">
    <property type="entry name" value="UBA-like_sf"/>
</dbReference>
<feature type="domain" description="Translation elongation factor EFTs/EF1B dimerisation" evidence="9">
    <location>
        <begin position="70"/>
        <end position="322"/>
    </location>
</feature>
<dbReference type="NCBIfam" id="TIGR00116">
    <property type="entry name" value="tsf"/>
    <property type="match status" value="1"/>
</dbReference>
<keyword evidence="3 6" id="KW-0251">Elongation factor</keyword>
<dbReference type="HAMAP" id="MF_00050">
    <property type="entry name" value="EF_Ts"/>
    <property type="match status" value="1"/>
</dbReference>
<evidence type="ECO:0000256" key="6">
    <source>
        <dbReference type="HAMAP-Rule" id="MF_00050"/>
    </source>
</evidence>
<dbReference type="Proteomes" id="UP001565283">
    <property type="component" value="Unassembled WGS sequence"/>
</dbReference>
<sequence>MAVTAAQVKELREKTGAGIMDAKRALVETDGNMEAAAELLREKGIAKAEKKADRIAAEGLTGIAVNGNTAALIELNSETDFVAKNEQFVAIVKETAELIAEKKPATNEEALALTTAEGVSLEDSYTQATATIGEKISFRRFQLIEKTDAQTFGVYQHNQGRIGVVAVIEGGDAELAKAVAMHIAAMNPTVLSYKELDAEFVHDELAKMNHKIDEDNESRKLVNKPMLPHLSYGSRSQLTEEVLANAEAEMKEELLAEGKPEAILGKIIPGKIAKFIIDNTKVDQAYTLLGQLYIMDDSKTVEAFLESKGAKVVAFVRYEVGEGIEKAENNFAAEVAEAAGLA</sequence>
<evidence type="ECO:0000256" key="1">
    <source>
        <dbReference type="ARBA" id="ARBA00005532"/>
    </source>
</evidence>
<accession>A0ABV4D0A6</accession>
<dbReference type="Gene3D" id="1.10.8.10">
    <property type="entry name" value="DNA helicase RuvA subunit, C-terminal domain"/>
    <property type="match status" value="1"/>
</dbReference>
<reference evidence="10 11" key="1">
    <citation type="submission" date="2024-03" db="EMBL/GenBank/DDBJ databases">
        <title>Mouse gut bacterial collection (mGBC) of GemPharmatech.</title>
        <authorList>
            <person name="He Y."/>
            <person name="Dong L."/>
            <person name="Wu D."/>
            <person name="Gao X."/>
            <person name="Lin Z."/>
        </authorList>
    </citation>
    <scope>NUCLEOTIDE SEQUENCE [LARGE SCALE GENOMIC DNA]</scope>
    <source>
        <strain evidence="10 11">61-15</strain>
    </source>
</reference>
<protein>
    <recommendedName>
        <fullName evidence="2 6">Elongation factor Ts</fullName>
        <shortName evidence="6">EF-Ts</shortName>
    </recommendedName>
</protein>
<dbReference type="CDD" id="cd14275">
    <property type="entry name" value="UBA_EF-Ts"/>
    <property type="match status" value="1"/>
</dbReference>
<gene>
    <name evidence="6 10" type="primary">tsf</name>
    <name evidence="10" type="ORF">AALA52_01775</name>
</gene>
<evidence type="ECO:0000256" key="7">
    <source>
        <dbReference type="RuleBase" id="RU000642"/>
    </source>
</evidence>
<dbReference type="InterPro" id="IPR014039">
    <property type="entry name" value="Transl_elong_EFTs/EF1B_dimer"/>
</dbReference>
<dbReference type="RefSeq" id="WP_251713074.1">
    <property type="nucleotide sequence ID" value="NZ_CALPDE010000015.1"/>
</dbReference>
<dbReference type="PANTHER" id="PTHR11741:SF0">
    <property type="entry name" value="ELONGATION FACTOR TS, MITOCHONDRIAL"/>
    <property type="match status" value="1"/>
</dbReference>
<comment type="function">
    <text evidence="5 6 7">Associates with the EF-Tu.GDP complex and induces the exchange of GDP to GTP. It remains bound to the aminoacyl-tRNA.EF-Tu.GTP complex up to the GTP hydrolysis stage on the ribosome.</text>
</comment>
<evidence type="ECO:0000256" key="3">
    <source>
        <dbReference type="ARBA" id="ARBA00022768"/>
    </source>
</evidence>
<dbReference type="EMBL" id="JBCLSH010000003">
    <property type="protein sequence ID" value="MEY8442991.1"/>
    <property type="molecule type" value="Genomic_DNA"/>
</dbReference>
<evidence type="ECO:0000256" key="5">
    <source>
        <dbReference type="ARBA" id="ARBA00025453"/>
    </source>
</evidence>
<evidence type="ECO:0000313" key="11">
    <source>
        <dbReference type="Proteomes" id="UP001565283"/>
    </source>
</evidence>
<evidence type="ECO:0000256" key="8">
    <source>
        <dbReference type="RuleBase" id="RU000643"/>
    </source>
</evidence>
<organism evidence="10 11">
    <name type="scientific">Lactococcus ileimucosae</name>
    <dbReference type="NCBI Taxonomy" id="2941329"/>
    <lineage>
        <taxon>Bacteria</taxon>
        <taxon>Bacillati</taxon>
        <taxon>Bacillota</taxon>
        <taxon>Bacilli</taxon>
        <taxon>Lactobacillales</taxon>
        <taxon>Streptococcaceae</taxon>
        <taxon>Lactococcus</taxon>
    </lineage>
</organism>
<dbReference type="InterPro" id="IPR001816">
    <property type="entry name" value="Transl_elong_EFTs/EF1B"/>
</dbReference>
<name>A0ABV4D0A6_9LACT</name>
<feature type="region of interest" description="Involved in Mg(2+) ion dislocation from EF-Tu" evidence="6">
    <location>
        <begin position="79"/>
        <end position="82"/>
    </location>
</feature>
<evidence type="ECO:0000256" key="2">
    <source>
        <dbReference type="ARBA" id="ARBA00016956"/>
    </source>
</evidence>
<dbReference type="Gene3D" id="3.30.479.20">
    <property type="entry name" value="Elongation factor Ts, dimerisation domain"/>
    <property type="match status" value="3"/>
</dbReference>
<keyword evidence="6" id="KW-0963">Cytoplasm</keyword>
<dbReference type="PANTHER" id="PTHR11741">
    <property type="entry name" value="ELONGATION FACTOR TS"/>
    <property type="match status" value="1"/>
</dbReference>
<dbReference type="Gene3D" id="1.10.286.20">
    <property type="match status" value="2"/>
</dbReference>
<dbReference type="Pfam" id="PF00889">
    <property type="entry name" value="EF_TS"/>
    <property type="match status" value="1"/>
</dbReference>
<dbReference type="InterPro" id="IPR036402">
    <property type="entry name" value="EF-Ts_dimer_sf"/>
</dbReference>
<dbReference type="GO" id="GO:0003746">
    <property type="term" value="F:translation elongation factor activity"/>
    <property type="evidence" value="ECO:0007669"/>
    <property type="project" value="UniProtKB-KW"/>
</dbReference>
<evidence type="ECO:0000313" key="10">
    <source>
        <dbReference type="EMBL" id="MEY8442991.1"/>
    </source>
</evidence>
<keyword evidence="4 6" id="KW-0648">Protein biosynthesis</keyword>
<evidence type="ECO:0000256" key="4">
    <source>
        <dbReference type="ARBA" id="ARBA00022917"/>
    </source>
</evidence>
<comment type="caution">
    <text evidence="10">The sequence shown here is derived from an EMBL/GenBank/DDBJ whole genome shotgun (WGS) entry which is preliminary data.</text>
</comment>
<dbReference type="SUPFAM" id="SSF54713">
    <property type="entry name" value="Elongation factor Ts (EF-Ts), dimerisation domain"/>
    <property type="match status" value="2"/>
</dbReference>
<dbReference type="PROSITE" id="PS01126">
    <property type="entry name" value="EF_TS_1"/>
    <property type="match status" value="1"/>
</dbReference>
<dbReference type="PROSITE" id="PS01127">
    <property type="entry name" value="EF_TS_2"/>
    <property type="match status" value="1"/>
</dbReference>
<proteinExistence type="inferred from homology"/>
<dbReference type="SUPFAM" id="SSF46934">
    <property type="entry name" value="UBA-like"/>
    <property type="match status" value="1"/>
</dbReference>
<evidence type="ECO:0000259" key="9">
    <source>
        <dbReference type="Pfam" id="PF00889"/>
    </source>
</evidence>
<comment type="subcellular location">
    <subcellularLocation>
        <location evidence="6 8">Cytoplasm</location>
    </subcellularLocation>
</comment>
<keyword evidence="11" id="KW-1185">Reference proteome</keyword>
<dbReference type="InterPro" id="IPR018101">
    <property type="entry name" value="Transl_elong_Ts_CS"/>
</dbReference>